<dbReference type="EnsemblMetazoa" id="CapteT173011">
    <property type="protein sequence ID" value="CapteP173011"/>
    <property type="gene ID" value="CapteG173011"/>
</dbReference>
<dbReference type="PANTHER" id="PTHR13369:SF0">
    <property type="entry name" value="GLUTATHIONE S-TRANSFERASE C-TERMINAL DOMAIN-CONTAINING PROTEIN"/>
    <property type="match status" value="1"/>
</dbReference>
<reference evidence="5" key="1">
    <citation type="submission" date="2012-12" db="EMBL/GenBank/DDBJ databases">
        <authorList>
            <person name="Hellsten U."/>
            <person name="Grimwood J."/>
            <person name="Chapman J.A."/>
            <person name="Shapiro H."/>
            <person name="Aerts A."/>
            <person name="Otillar R.P."/>
            <person name="Terry A.Y."/>
            <person name="Boore J.L."/>
            <person name="Simakov O."/>
            <person name="Marletaz F."/>
            <person name="Cho S.-J."/>
            <person name="Edsinger-Gonzales E."/>
            <person name="Havlak P."/>
            <person name="Kuo D.-H."/>
            <person name="Larsson T."/>
            <person name="Lv J."/>
            <person name="Arendt D."/>
            <person name="Savage R."/>
            <person name="Osoegawa K."/>
            <person name="de Jong P."/>
            <person name="Lindberg D.R."/>
            <person name="Seaver E.C."/>
            <person name="Weisblat D.A."/>
            <person name="Putnam N.H."/>
            <person name="Grigoriev I.V."/>
            <person name="Rokhsar D.S."/>
        </authorList>
    </citation>
    <scope>NUCLEOTIDE SEQUENCE</scope>
    <source>
        <strain evidence="5">I ESC-2004</strain>
    </source>
</reference>
<dbReference type="EMBL" id="KB294813">
    <property type="protein sequence ID" value="ELU14053.1"/>
    <property type="molecule type" value="Genomic_DNA"/>
</dbReference>
<proteinExistence type="inferred from homology"/>
<dbReference type="SUPFAM" id="SSF47616">
    <property type="entry name" value="GST C-terminal domain-like"/>
    <property type="match status" value="1"/>
</dbReference>
<protein>
    <recommendedName>
        <fullName evidence="2">Methyltransferase domain-containing protein</fullName>
    </recommendedName>
</protein>
<dbReference type="SUPFAM" id="SSF53335">
    <property type="entry name" value="S-adenosyl-L-methionine-dependent methyltransferases"/>
    <property type="match status" value="1"/>
</dbReference>
<reference evidence="3 5" key="2">
    <citation type="journal article" date="2013" name="Nature">
        <title>Insights into bilaterian evolution from three spiralian genomes.</title>
        <authorList>
            <person name="Simakov O."/>
            <person name="Marletaz F."/>
            <person name="Cho S.J."/>
            <person name="Edsinger-Gonzales E."/>
            <person name="Havlak P."/>
            <person name="Hellsten U."/>
            <person name="Kuo D.H."/>
            <person name="Larsson T."/>
            <person name="Lv J."/>
            <person name="Arendt D."/>
            <person name="Savage R."/>
            <person name="Osoegawa K."/>
            <person name="de Jong P."/>
            <person name="Grimwood J."/>
            <person name="Chapman J.A."/>
            <person name="Shapiro H."/>
            <person name="Aerts A."/>
            <person name="Otillar R.P."/>
            <person name="Terry A.Y."/>
            <person name="Boore J.L."/>
            <person name="Grigoriev I.V."/>
            <person name="Lindberg D.R."/>
            <person name="Seaver E.C."/>
            <person name="Weisblat D.A."/>
            <person name="Putnam N.H."/>
            <person name="Rokhsar D.S."/>
        </authorList>
    </citation>
    <scope>NUCLEOTIDE SEQUENCE</scope>
    <source>
        <strain evidence="3 5">I ESC-2004</strain>
    </source>
</reference>
<dbReference type="Gene3D" id="3.40.50.150">
    <property type="entry name" value="Vaccinia Virus protein VP39"/>
    <property type="match status" value="1"/>
</dbReference>
<dbReference type="GO" id="GO:0005737">
    <property type="term" value="C:cytoplasm"/>
    <property type="evidence" value="ECO:0007669"/>
    <property type="project" value="TreeGrafter"/>
</dbReference>
<dbReference type="OMA" id="WTRFCEV"/>
<organism evidence="3">
    <name type="scientific">Capitella teleta</name>
    <name type="common">Polychaete worm</name>
    <dbReference type="NCBI Taxonomy" id="283909"/>
    <lineage>
        <taxon>Eukaryota</taxon>
        <taxon>Metazoa</taxon>
        <taxon>Spiralia</taxon>
        <taxon>Lophotrochozoa</taxon>
        <taxon>Annelida</taxon>
        <taxon>Polychaeta</taxon>
        <taxon>Sedentaria</taxon>
        <taxon>Scolecida</taxon>
        <taxon>Capitellidae</taxon>
        <taxon>Capitella</taxon>
    </lineage>
</organism>
<dbReference type="OrthoDB" id="206598at2759"/>
<evidence type="ECO:0000313" key="5">
    <source>
        <dbReference type="Proteomes" id="UP000014760"/>
    </source>
</evidence>
<feature type="domain" description="Methyltransferase" evidence="2">
    <location>
        <begin position="316"/>
        <end position="437"/>
    </location>
</feature>
<dbReference type="STRING" id="283909.R7V5B1"/>
<dbReference type="AlphaFoldDB" id="R7V5B1"/>
<dbReference type="InterPro" id="IPR036282">
    <property type="entry name" value="Glutathione-S-Trfase_C_sf"/>
</dbReference>
<dbReference type="FunCoup" id="R7V5B1">
    <property type="interactions" value="1611"/>
</dbReference>
<sequence>MEIYIEGSSSDGRLRCPLKSAIVAYFIEFCDLSICELFTIDSTQETLFTVNCLKAKDTALVPSEVHNCLSPCLISSEKLLIHAGLCSILRKIVKISEQHELLGRKGICLKACAEVSVWTKFCEIDFPNTITSLLAGGWSEEAMKDLMKFENHLRDPPIVANAAKHRRAALKRGDSGGDLEHLFAEGIAFTLTDIVLFVCWSYLLVKSDRLKEYPLTRVLSWYQRVAAMPRIRSTCEKCGVPITNVTDMIPCTEMSSFAKDFEHLNVRYLLHCWSFNQKLIDLFLFWQDNGISVPWNDLPLALHPSEGELPASRTERKCQQLENLASVIVSMATDSDIIVDFCAGGGHLGLLVAYLLPQCKVILVENKEESIERGVSRVQKLGLKNVLLYQTNLDYFRGSFTIGTCLHACGVATDLVLNSCLSQRASFVICPCCYGAIYDTHTVTYPRSSQSQLSYEEYLSLCHSADSYNKSNKSIAKNCMEVIDSDRLQCKEASGYFVRLCTLEPSSCSPKNNLLIGRLSS</sequence>
<evidence type="ECO:0000313" key="4">
    <source>
        <dbReference type="EnsemblMetazoa" id="CapteP173011"/>
    </source>
</evidence>
<name>R7V5B1_CAPTE</name>
<reference evidence="4" key="3">
    <citation type="submission" date="2015-06" db="UniProtKB">
        <authorList>
            <consortium name="EnsemblMetazoa"/>
        </authorList>
    </citation>
    <scope>IDENTIFICATION</scope>
</reference>
<gene>
    <name evidence="3" type="ORF">CAPTEDRAFT_173011</name>
</gene>
<dbReference type="FunFam" id="3.40.50.150:FF:000725">
    <property type="entry name" value="Glutathione S-transferase, C-terminal domain-containing"/>
    <property type="match status" value="1"/>
</dbReference>
<evidence type="ECO:0000256" key="1">
    <source>
        <dbReference type="ARBA" id="ARBA00008797"/>
    </source>
</evidence>
<evidence type="ECO:0000313" key="3">
    <source>
        <dbReference type="EMBL" id="ELU14053.1"/>
    </source>
</evidence>
<dbReference type="EMBL" id="AMQN01004974">
    <property type="status" value="NOT_ANNOTATED_CDS"/>
    <property type="molecule type" value="Genomic_DNA"/>
</dbReference>
<accession>R7V5B1</accession>
<dbReference type="Pfam" id="PF13679">
    <property type="entry name" value="Methyltransf_32"/>
    <property type="match status" value="1"/>
</dbReference>
<keyword evidence="5" id="KW-1185">Reference proteome</keyword>
<dbReference type="Proteomes" id="UP000014760">
    <property type="component" value="Unassembled WGS sequence"/>
</dbReference>
<evidence type="ECO:0000259" key="2">
    <source>
        <dbReference type="Pfam" id="PF13679"/>
    </source>
</evidence>
<dbReference type="InterPro" id="IPR029063">
    <property type="entry name" value="SAM-dependent_MTases_sf"/>
</dbReference>
<dbReference type="HOGENOM" id="CLU_013673_1_0_1"/>
<dbReference type="PANTHER" id="PTHR13369">
    <property type="match status" value="1"/>
</dbReference>
<dbReference type="InterPro" id="IPR025714">
    <property type="entry name" value="Methyltranfer_dom"/>
</dbReference>
<comment type="similarity">
    <text evidence="1">Belongs to the GSTCD family.</text>
</comment>